<name>A0A8T0PWW3_PANVG</name>
<reference evidence="2" key="1">
    <citation type="submission" date="2020-05" db="EMBL/GenBank/DDBJ databases">
        <title>WGS assembly of Panicum virgatum.</title>
        <authorList>
            <person name="Lovell J.T."/>
            <person name="Jenkins J."/>
            <person name="Shu S."/>
            <person name="Juenger T.E."/>
            <person name="Schmutz J."/>
        </authorList>
    </citation>
    <scope>NUCLEOTIDE SEQUENCE</scope>
    <source>
        <strain evidence="2">AP13</strain>
    </source>
</reference>
<sequence>MLDAVLECYAKSQLTRSDIAKLFTDMFIGASETSNITAESWRTCSSARTRWRGCARRSRRAWGRRTSWRRATSAACPALPPRRGEGDATAAPGGAGGDAGGGRGRRRLAGRVPRGGWHLRPRQPLGHREGPGGVARPAGGVRDGEVPGRRRHRGVALPGGGLRLPAVRRGAEDVSRVGLRVEVRAAGAGLHAAQDRVEAAGGDGPGGRGPQRPLHSGAQARQSPSSPCRCPRRDDDVHG</sequence>
<comment type="caution">
    <text evidence="2">The sequence shown here is derived from an EMBL/GenBank/DDBJ whole genome shotgun (WGS) entry which is preliminary data.</text>
</comment>
<evidence type="ECO:0000256" key="1">
    <source>
        <dbReference type="SAM" id="MobiDB-lite"/>
    </source>
</evidence>
<gene>
    <name evidence="2" type="ORF">PVAP13_7NG328317</name>
</gene>
<proteinExistence type="predicted"/>
<dbReference type="AlphaFoldDB" id="A0A8T0PWW3"/>
<evidence type="ECO:0000313" key="2">
    <source>
        <dbReference type="EMBL" id="KAG2565585.1"/>
    </source>
</evidence>
<feature type="region of interest" description="Disordered" evidence="1">
    <location>
        <begin position="186"/>
        <end position="239"/>
    </location>
</feature>
<keyword evidence="3" id="KW-1185">Reference proteome</keyword>
<feature type="region of interest" description="Disordered" evidence="1">
    <location>
        <begin position="73"/>
        <end position="161"/>
    </location>
</feature>
<organism evidence="2 3">
    <name type="scientific">Panicum virgatum</name>
    <name type="common">Blackwell switchgrass</name>
    <dbReference type="NCBI Taxonomy" id="38727"/>
    <lineage>
        <taxon>Eukaryota</taxon>
        <taxon>Viridiplantae</taxon>
        <taxon>Streptophyta</taxon>
        <taxon>Embryophyta</taxon>
        <taxon>Tracheophyta</taxon>
        <taxon>Spermatophyta</taxon>
        <taxon>Magnoliopsida</taxon>
        <taxon>Liliopsida</taxon>
        <taxon>Poales</taxon>
        <taxon>Poaceae</taxon>
        <taxon>PACMAD clade</taxon>
        <taxon>Panicoideae</taxon>
        <taxon>Panicodae</taxon>
        <taxon>Paniceae</taxon>
        <taxon>Panicinae</taxon>
        <taxon>Panicum</taxon>
        <taxon>Panicum sect. Hiantes</taxon>
    </lineage>
</organism>
<protein>
    <submittedName>
        <fullName evidence="2">Uncharacterized protein</fullName>
    </submittedName>
</protein>
<dbReference type="Proteomes" id="UP000823388">
    <property type="component" value="Chromosome 7N"/>
</dbReference>
<evidence type="ECO:0000313" key="3">
    <source>
        <dbReference type="Proteomes" id="UP000823388"/>
    </source>
</evidence>
<feature type="compositionally biased region" description="Gly residues" evidence="1">
    <location>
        <begin position="93"/>
        <end position="102"/>
    </location>
</feature>
<dbReference type="EMBL" id="CM029050">
    <property type="protein sequence ID" value="KAG2565585.1"/>
    <property type="molecule type" value="Genomic_DNA"/>
</dbReference>
<accession>A0A8T0PWW3</accession>